<reference evidence="1 2" key="1">
    <citation type="submission" date="2020-08" db="EMBL/GenBank/DDBJ databases">
        <title>Sequencing the genomes of 1000 actinobacteria strains.</title>
        <authorList>
            <person name="Klenk H.-P."/>
        </authorList>
    </citation>
    <scope>NUCLEOTIDE SEQUENCE [LARGE SCALE GENOMIC DNA]</scope>
    <source>
        <strain evidence="1 2">DSM 43851</strain>
    </source>
</reference>
<comment type="caution">
    <text evidence="1">The sequence shown here is derived from an EMBL/GenBank/DDBJ whole genome shotgun (WGS) entry which is preliminary data.</text>
</comment>
<dbReference type="Proteomes" id="UP000585638">
    <property type="component" value="Unassembled WGS sequence"/>
</dbReference>
<organism evidence="1 2">
    <name type="scientific">Kutzneria kofuensis</name>
    <dbReference type="NCBI Taxonomy" id="103725"/>
    <lineage>
        <taxon>Bacteria</taxon>
        <taxon>Bacillati</taxon>
        <taxon>Actinomycetota</taxon>
        <taxon>Actinomycetes</taxon>
        <taxon>Pseudonocardiales</taxon>
        <taxon>Pseudonocardiaceae</taxon>
        <taxon>Kutzneria</taxon>
    </lineage>
</organism>
<dbReference type="EMBL" id="JACHIR010000001">
    <property type="protein sequence ID" value="MBB5894753.1"/>
    <property type="molecule type" value="Genomic_DNA"/>
</dbReference>
<dbReference type="AlphaFoldDB" id="A0A7W9KM06"/>
<name>A0A7W9KM06_9PSEU</name>
<gene>
    <name evidence="1" type="ORF">BJ998_005949</name>
</gene>
<evidence type="ECO:0000313" key="2">
    <source>
        <dbReference type="Proteomes" id="UP000585638"/>
    </source>
</evidence>
<sequence length="858" mass="95318">MSAPVDRLPFAARMRALAEHALLLSEAEYRSVHSELDSGDSYHRHLALHYATVRRDIPEVVRALRDPMLRRRALSAAMRLPVPDEALVELVETAPRRDRLLVYGLVKRSRRRGLADALLPKVFERRGRVEASRLLSACSPAVVEEWLPRTGADLSVQRQLVRTAPKAVLALISDELNPRGHVLLLETLVEREPEAVGEFVARHPQLCRSARLALAALPSVSDVKDLLTYLDPAERARVLAALPLERRRDLVGAHSSADEVATLPVEERRPHVDGHRHLLAALPFEEVSEQLLRVTANRTLHRRALAWRDFLACAERSGDRALFASAVACTDRAWRDRHHVRTAVLEQVASAPRRLLDAVPTALLQRMVATISSHLDNSRRTRRALRRFSNRIGAMTAERAVQLVRRDPRDGLRPEVWEHIAASRTDLVDVVLDAGWPGPTRRTGRWNPRQRARYEQQAVRLATDDTVEMTVRAAAATVIRDQKVLANLVDSAPQSLAVTAIRGVSTQSVLVRWVETRPGAIAGAASRVLVDLVDGRWAAASVGGAKEQARLLAETRPPDAVDALLDMWRNGHRDVKAVAAASLLTFLGEDPRASLAVAEAMADVEPTIRQAVLQGRPATLTRDQLLLRARLVVEAIRRGRPDVIRAYGTLWRLAPEGFDRVVERAGGRYDPDVSAAITTAISAAVNTEVGDRAALSLLDRIVAIGVDVRQWLGDCRRIDARSERMIRRRVNVFLQVGMPRAAADVLFCHAIRTLDVTWWRELVAVVGDRPDRLPELSFLSSTEWDDHAAVAVLDELTAIGGYVCAKLAVRLVAIAGPRTQWALPWRDRLDELRAHEDIDIRELAGVVRVPERGLKILG</sequence>
<keyword evidence="2" id="KW-1185">Reference proteome</keyword>
<accession>A0A7W9KM06</accession>
<dbReference type="RefSeq" id="WP_184866633.1">
    <property type="nucleotide sequence ID" value="NZ_BAAAWY010000019.1"/>
</dbReference>
<protein>
    <submittedName>
        <fullName evidence="1">Uncharacterized protein</fullName>
    </submittedName>
</protein>
<proteinExistence type="predicted"/>
<evidence type="ECO:0000313" key="1">
    <source>
        <dbReference type="EMBL" id="MBB5894753.1"/>
    </source>
</evidence>